<keyword evidence="2" id="KW-0472">Membrane</keyword>
<keyword evidence="4" id="KW-1185">Reference proteome</keyword>
<dbReference type="EMBL" id="JADEXF010000272">
    <property type="protein sequence ID" value="MBE9105300.1"/>
    <property type="molecule type" value="Genomic_DNA"/>
</dbReference>
<sequence length="90" mass="10183">MSNYSFSDAAIRDLDEICEYIARSSPKAASKLFDDIRSKCKLVASFPNMGKAMEGLYQICAVLLWMITLYFTIKEKTELVLLVLPVVIKI</sequence>
<name>A0ABR9U0C3_9NOSO</name>
<keyword evidence="1" id="KW-1277">Toxin-antitoxin system</keyword>
<dbReference type="Proteomes" id="UP000647836">
    <property type="component" value="Unassembled WGS sequence"/>
</dbReference>
<evidence type="ECO:0000256" key="1">
    <source>
        <dbReference type="ARBA" id="ARBA00022649"/>
    </source>
</evidence>
<reference evidence="3 4" key="1">
    <citation type="submission" date="2020-10" db="EMBL/GenBank/DDBJ databases">
        <authorList>
            <person name="Castelo-Branco R."/>
            <person name="Eusebio N."/>
            <person name="Adriana R."/>
            <person name="Vieira A."/>
            <person name="Brugerolle De Fraissinette N."/>
            <person name="Rezende De Castro R."/>
            <person name="Schneider M.P."/>
            <person name="Vasconcelos V."/>
            <person name="Leao P.N."/>
        </authorList>
    </citation>
    <scope>NUCLEOTIDE SEQUENCE [LARGE SCALE GENOMIC DNA]</scope>
    <source>
        <strain evidence="3 4">LEGE 07299</strain>
    </source>
</reference>
<comment type="caution">
    <text evidence="3">The sequence shown here is derived from an EMBL/GenBank/DDBJ whole genome shotgun (WGS) entry which is preliminary data.</text>
</comment>
<feature type="transmembrane region" description="Helical" evidence="2">
    <location>
        <begin position="55"/>
        <end position="73"/>
    </location>
</feature>
<dbReference type="Pfam" id="PF05016">
    <property type="entry name" value="ParE_toxin"/>
    <property type="match status" value="1"/>
</dbReference>
<dbReference type="Gene3D" id="3.30.2310.20">
    <property type="entry name" value="RelE-like"/>
    <property type="match status" value="1"/>
</dbReference>
<keyword evidence="2" id="KW-0812">Transmembrane</keyword>
<dbReference type="InterPro" id="IPR007712">
    <property type="entry name" value="RelE/ParE_toxin"/>
</dbReference>
<evidence type="ECO:0000313" key="4">
    <source>
        <dbReference type="Proteomes" id="UP000647836"/>
    </source>
</evidence>
<protein>
    <submittedName>
        <fullName evidence="3">Type II toxin-antitoxin system RelE/ParE family toxin</fullName>
    </submittedName>
</protein>
<keyword evidence="2" id="KW-1133">Transmembrane helix</keyword>
<dbReference type="RefSeq" id="WP_194043364.1">
    <property type="nucleotide sequence ID" value="NZ_JADEXF010000272.1"/>
</dbReference>
<gene>
    <name evidence="3" type="ORF">IQ229_10210</name>
</gene>
<accession>A0ABR9U0C3</accession>
<evidence type="ECO:0000256" key="2">
    <source>
        <dbReference type="SAM" id="Phobius"/>
    </source>
</evidence>
<evidence type="ECO:0000313" key="3">
    <source>
        <dbReference type="EMBL" id="MBE9105300.1"/>
    </source>
</evidence>
<organism evidence="3 4">
    <name type="scientific">Nostoc cf. edaphicum LEGE 07299</name>
    <dbReference type="NCBI Taxonomy" id="2777974"/>
    <lineage>
        <taxon>Bacteria</taxon>
        <taxon>Bacillati</taxon>
        <taxon>Cyanobacteriota</taxon>
        <taxon>Cyanophyceae</taxon>
        <taxon>Nostocales</taxon>
        <taxon>Nostocaceae</taxon>
        <taxon>Nostoc</taxon>
    </lineage>
</organism>
<dbReference type="InterPro" id="IPR035093">
    <property type="entry name" value="RelE/ParE_toxin_dom_sf"/>
</dbReference>
<proteinExistence type="predicted"/>